<reference evidence="2" key="1">
    <citation type="submission" date="2020-02" db="EMBL/GenBank/DDBJ databases">
        <authorList>
            <person name="Meier V. D."/>
        </authorList>
    </citation>
    <scope>NUCLEOTIDE SEQUENCE</scope>
    <source>
        <strain evidence="2">AVDCRST_MAG83</strain>
    </source>
</reference>
<feature type="non-terminal residue" evidence="2">
    <location>
        <position position="98"/>
    </location>
</feature>
<protein>
    <submittedName>
        <fullName evidence="2">Uncharacterized protein</fullName>
    </submittedName>
</protein>
<feature type="compositionally biased region" description="Low complexity" evidence="1">
    <location>
        <begin position="19"/>
        <end position="35"/>
    </location>
</feature>
<name>A0A6J4JBT2_9MICC</name>
<sequence length="98" mass="10166">TGTDPASAPPGRLGRQCPLRRAAGGSPRAGRRGLLAAPWRHRGRHPLRHRRGAVGRRRRRVSRGGVCPCGRASGGGAGGGRGVDAPGDRRRAPAVLSL</sequence>
<feature type="non-terminal residue" evidence="2">
    <location>
        <position position="1"/>
    </location>
</feature>
<evidence type="ECO:0000256" key="1">
    <source>
        <dbReference type="SAM" id="MobiDB-lite"/>
    </source>
</evidence>
<feature type="compositionally biased region" description="Gly residues" evidence="1">
    <location>
        <begin position="72"/>
        <end position="82"/>
    </location>
</feature>
<accession>A0A6J4JBT2</accession>
<feature type="region of interest" description="Disordered" evidence="1">
    <location>
        <begin position="1"/>
        <end position="35"/>
    </location>
</feature>
<organism evidence="2">
    <name type="scientific">uncultured Arthrobacter sp</name>
    <dbReference type="NCBI Taxonomy" id="114050"/>
    <lineage>
        <taxon>Bacteria</taxon>
        <taxon>Bacillati</taxon>
        <taxon>Actinomycetota</taxon>
        <taxon>Actinomycetes</taxon>
        <taxon>Micrococcales</taxon>
        <taxon>Micrococcaceae</taxon>
        <taxon>Arthrobacter</taxon>
        <taxon>environmental samples</taxon>
    </lineage>
</organism>
<feature type="region of interest" description="Disordered" evidence="1">
    <location>
        <begin position="50"/>
        <end position="98"/>
    </location>
</feature>
<proteinExistence type="predicted"/>
<dbReference type="AlphaFoldDB" id="A0A6J4JBT2"/>
<gene>
    <name evidence="2" type="ORF">AVDCRST_MAG83-3311</name>
</gene>
<dbReference type="EMBL" id="CADCTE010000178">
    <property type="protein sequence ID" value="CAA9272136.1"/>
    <property type="molecule type" value="Genomic_DNA"/>
</dbReference>
<feature type="compositionally biased region" description="Basic residues" evidence="1">
    <location>
        <begin position="50"/>
        <end position="62"/>
    </location>
</feature>
<evidence type="ECO:0000313" key="2">
    <source>
        <dbReference type="EMBL" id="CAA9272136.1"/>
    </source>
</evidence>